<dbReference type="InterPro" id="IPR008969">
    <property type="entry name" value="CarboxyPept-like_regulatory"/>
</dbReference>
<dbReference type="Pfam" id="PF13620">
    <property type="entry name" value="CarboxypepD_reg"/>
    <property type="match status" value="1"/>
</dbReference>
<sequence>MKRKKRLAAFLAIALTLLSTNLTVLAEEPADEITVSGTVTDTNGHDMDGAVVTFTGINTSGQAKTYTTQVADGAYSLGMEAGTYQAAASLSGSQIIITSGGIVTVDSDSVTHDIALEASFLIRQVSGSLTEENGCNLDGAVVTFTGGGQFFETVLTNGSYSVGVPEGTYTITAEKPGYTIEIKDGASIEVSDGDVSQNISAAATPNTHTVSGKLADSGGKLKEGGTIMFNGRSTADGTRKVFTGTLTKDEETVIPYRYKFEVAGVWEGTYDVTVTGPITIGGESKCIMVTKPHDGRVVVQDTNVFANVEVNSSYPSGTVSGNVTDMGGVSMEGAVIRFTGPTSMDSQTRTYSTTIDGSGNYEVLVCRDWEGKGGYTITAEKPGYTVEVQSGSPVSVNDGYEADGITPKAKDMPDTNITVTASPNKGNVSGSVAGTGAELLEGADVTLSGTSVLGGIQNFTGTVADGSYTINDVSEGIYGLTIAKAGVTSSVTAGGIVTVKDTDVTNDVELLAPIPAATVKGTVKDNDGHAVAGATVTLTQTGTAGGQAKAFTALTDTAGKYSVDVPEGSYEATVEKPGYVISVVSGGTVSDVSGEKENNIKVTCKDSKWIQMQELIDQAEENEVIDITALCLTSADVTLSVSKNITLRVEPSDKAFADIEIKNLFFDLSDNATLTLENVAITNTRLDKSVISGTGNVVLSKSILQPSTANGTTTVYDPPATIDVAGDVTVRTDAELFSCIVAGATILERNSGNAGQAGAAIKAVNVTVEGSLVQGGASFESNCDGGDAIIASGNVTISGGAEVQAGSMGASTENTTVGLPVHFTEDPDTQRVLSVKSAHVFGNSRSENGSAAPYTIKMSGKDIAIIDGSEIGWYTDIPVFSEGFYYITNPLNTRGTLDNATEVYNLAVTGAAVSGTKVVKQGDTDMHYAPKDAAITIQADAPAAGKQFKEWKVVSGGITLADSKSATTTFAMPGKDTAVTVAAVYEDIPEPPKAPEYSYTEGANSQWTAGSDKGLTVKTNGDFAKFKGVKVNGAWIDASCYTVNSEDGSVTLKPEYLKTLKAGTYRLAVVYTDGEAVTSFTVKDGGKLVDGAVKTGDNASSGFWIVLMALAAGTAVLTGRKRYKEK</sequence>
<dbReference type="EMBL" id="JAJCIS010000003">
    <property type="protein sequence ID" value="MCB7387109.1"/>
    <property type="molecule type" value="Genomic_DNA"/>
</dbReference>
<evidence type="ECO:0000313" key="5">
    <source>
        <dbReference type="Proteomes" id="UP001299546"/>
    </source>
</evidence>
<evidence type="ECO:0000259" key="3">
    <source>
        <dbReference type="Pfam" id="PF18998"/>
    </source>
</evidence>
<keyword evidence="5" id="KW-1185">Reference proteome</keyword>
<dbReference type="Gene3D" id="2.60.40.10">
    <property type="entry name" value="Immunoglobulins"/>
    <property type="match status" value="1"/>
</dbReference>
<keyword evidence="1" id="KW-0812">Transmembrane</keyword>
<dbReference type="InterPro" id="IPR013784">
    <property type="entry name" value="Carb-bd-like_fold"/>
</dbReference>
<dbReference type="Proteomes" id="UP001299546">
    <property type="component" value="Unassembled WGS sequence"/>
</dbReference>
<keyword evidence="1" id="KW-0472">Membrane</keyword>
<evidence type="ECO:0000256" key="2">
    <source>
        <dbReference type="SAM" id="SignalP"/>
    </source>
</evidence>
<name>A0ABS8DFX7_9FIRM</name>
<gene>
    <name evidence="4" type="ORF">LIZ65_07380</name>
</gene>
<feature type="transmembrane region" description="Helical" evidence="1">
    <location>
        <begin position="1102"/>
        <end position="1119"/>
    </location>
</feature>
<reference evidence="4 5" key="1">
    <citation type="submission" date="2021-10" db="EMBL/GenBank/DDBJ databases">
        <title>Collection of gut derived symbiotic bacterial strains cultured from healthy donors.</title>
        <authorList>
            <person name="Lin H."/>
            <person name="Littmann E."/>
            <person name="Kohout C."/>
            <person name="Pamer E.G."/>
        </authorList>
    </citation>
    <scope>NUCLEOTIDE SEQUENCE [LARGE SCALE GENOMIC DNA]</scope>
    <source>
        <strain evidence="4 5">DFI.1.165</strain>
    </source>
</reference>
<keyword evidence="1" id="KW-1133">Transmembrane helix</keyword>
<dbReference type="InterPro" id="IPR044060">
    <property type="entry name" value="Bacterial_rp_domain"/>
</dbReference>
<feature type="chain" id="PRO_5047528078" evidence="2">
    <location>
        <begin position="27"/>
        <end position="1126"/>
    </location>
</feature>
<feature type="signal peptide" evidence="2">
    <location>
        <begin position="1"/>
        <end position="26"/>
    </location>
</feature>
<proteinExistence type="predicted"/>
<dbReference type="SUPFAM" id="SSF49464">
    <property type="entry name" value="Carboxypeptidase regulatory domain-like"/>
    <property type="match status" value="2"/>
</dbReference>
<keyword evidence="2" id="KW-0732">Signal</keyword>
<protein>
    <submittedName>
        <fullName evidence="4">Carboxypeptidase-like regulatory domain-containing protein</fullName>
    </submittedName>
</protein>
<dbReference type="InterPro" id="IPR013783">
    <property type="entry name" value="Ig-like_fold"/>
</dbReference>
<evidence type="ECO:0000256" key="1">
    <source>
        <dbReference type="SAM" id="Phobius"/>
    </source>
</evidence>
<dbReference type="RefSeq" id="WP_227183448.1">
    <property type="nucleotide sequence ID" value="NZ_JAJCIQ010000003.1"/>
</dbReference>
<dbReference type="SUPFAM" id="SSF49452">
    <property type="entry name" value="Starch-binding domain-like"/>
    <property type="match status" value="3"/>
</dbReference>
<accession>A0ABS8DFX7</accession>
<comment type="caution">
    <text evidence="4">The sequence shown here is derived from an EMBL/GenBank/DDBJ whole genome shotgun (WGS) entry which is preliminary data.</text>
</comment>
<dbReference type="Pfam" id="PF18998">
    <property type="entry name" value="Flg_new_2"/>
    <property type="match status" value="1"/>
</dbReference>
<organism evidence="4 5">
    <name type="scientific">Bariatricus massiliensis</name>
    <dbReference type="NCBI Taxonomy" id="1745713"/>
    <lineage>
        <taxon>Bacteria</taxon>
        <taxon>Bacillati</taxon>
        <taxon>Bacillota</taxon>
        <taxon>Clostridia</taxon>
        <taxon>Lachnospirales</taxon>
        <taxon>Lachnospiraceae</taxon>
        <taxon>Bariatricus</taxon>
    </lineage>
</organism>
<dbReference type="Gene3D" id="2.60.40.1120">
    <property type="entry name" value="Carboxypeptidase-like, regulatory domain"/>
    <property type="match status" value="4"/>
</dbReference>
<evidence type="ECO:0000313" key="4">
    <source>
        <dbReference type="EMBL" id="MCB7387109.1"/>
    </source>
</evidence>
<feature type="domain" description="Bacterial repeat" evidence="3">
    <location>
        <begin position="914"/>
        <end position="987"/>
    </location>
</feature>